<dbReference type="EMBL" id="KV426098">
    <property type="protein sequence ID" value="KZV88520.1"/>
    <property type="molecule type" value="Genomic_DNA"/>
</dbReference>
<reference evidence="1 2" key="1">
    <citation type="journal article" date="2016" name="Mol. Biol. Evol.">
        <title>Comparative Genomics of Early-Diverging Mushroom-Forming Fungi Provides Insights into the Origins of Lignocellulose Decay Capabilities.</title>
        <authorList>
            <person name="Nagy L.G."/>
            <person name="Riley R."/>
            <person name="Tritt A."/>
            <person name="Adam C."/>
            <person name="Daum C."/>
            <person name="Floudas D."/>
            <person name="Sun H."/>
            <person name="Yadav J.S."/>
            <person name="Pangilinan J."/>
            <person name="Larsson K.H."/>
            <person name="Matsuura K."/>
            <person name="Barry K."/>
            <person name="Labutti K."/>
            <person name="Kuo R."/>
            <person name="Ohm R.A."/>
            <person name="Bhattacharya S.S."/>
            <person name="Shirouzu T."/>
            <person name="Yoshinaga Y."/>
            <person name="Martin F.M."/>
            <person name="Grigoriev I.V."/>
            <person name="Hibbett D.S."/>
        </authorList>
    </citation>
    <scope>NUCLEOTIDE SEQUENCE [LARGE SCALE GENOMIC DNA]</scope>
    <source>
        <strain evidence="1 2">HHB12029</strain>
    </source>
</reference>
<protein>
    <submittedName>
        <fullName evidence="1">Uncharacterized protein</fullName>
    </submittedName>
</protein>
<dbReference type="InParanoid" id="A0A165F7F6"/>
<organism evidence="1 2">
    <name type="scientific">Exidia glandulosa HHB12029</name>
    <dbReference type="NCBI Taxonomy" id="1314781"/>
    <lineage>
        <taxon>Eukaryota</taxon>
        <taxon>Fungi</taxon>
        <taxon>Dikarya</taxon>
        <taxon>Basidiomycota</taxon>
        <taxon>Agaricomycotina</taxon>
        <taxon>Agaricomycetes</taxon>
        <taxon>Auriculariales</taxon>
        <taxon>Exidiaceae</taxon>
        <taxon>Exidia</taxon>
    </lineage>
</organism>
<accession>A0A165F7F6</accession>
<evidence type="ECO:0000313" key="2">
    <source>
        <dbReference type="Proteomes" id="UP000077266"/>
    </source>
</evidence>
<evidence type="ECO:0000313" key="1">
    <source>
        <dbReference type="EMBL" id="KZV88520.1"/>
    </source>
</evidence>
<keyword evidence="2" id="KW-1185">Reference proteome</keyword>
<sequence length="206" mass="23277">MARPIRVRTRAWAELAVRIAKDAAEPGGPIAKAVIGPISTLVDQFQKLDINRSTAEQLRTRIEDLDSACTDVHRHGSLNGDIDGQATVSYCEGVLAESAMVLDGFECRQHKRRPGRRLRLLMTADEDLQNLTRCLDRTTRAQATLDRRLRDANVHNARRNEAEVDRKLEKQAKMSQDLLQQLRVVKNLVLFDYWPGGRGVPLSRSR</sequence>
<name>A0A165F7F6_EXIGL</name>
<gene>
    <name evidence="1" type="ORF">EXIGLDRAFT_839177</name>
</gene>
<proteinExistence type="predicted"/>
<dbReference type="Proteomes" id="UP000077266">
    <property type="component" value="Unassembled WGS sequence"/>
</dbReference>
<dbReference type="AlphaFoldDB" id="A0A165F7F6"/>